<feature type="region of interest" description="Disordered" evidence="1">
    <location>
        <begin position="240"/>
        <end position="261"/>
    </location>
</feature>
<evidence type="ECO:0000313" key="3">
    <source>
        <dbReference type="Proteomes" id="UP000663193"/>
    </source>
</evidence>
<proteinExistence type="predicted"/>
<sequence length="405" mass="45548">MTSASKSDTSDRRLRSSSHQSENIDAVRPSHIASIEPTTAVKRESAARTQPRLSRCAKVQKEKETPANVEAEGKHPTGKDRSVTLRPVQKRKRKTISQAVTTAKSSPTQEPKVSKRLCPPISTILRNVKDYKLFVASIQENNGVPAQQRFLEIHLDASNNDEYVDLHLIITLNQLHPRPDGTNPHHFETIRLVIEGEWLYTRYNYNLASPALTSAISFEHSPLDYAAHAPLERLTAFSPKQEKKQKMQCKPDPNTPLTKQEKTELSYRVNSTERLVAKALLGIRGLEEVVFAGDGAMEGVFAEVLKNTLVQLPDTEVAEPSGDVLAHSTLLLYRYGEGNIESSSYHTKRIEADSDDSELGMDDMVRVRKMEQEEGHYESGRIDFLRDAVLPLTDWQNVVEMGWEI</sequence>
<name>A0A7U2EXT4_PHANO</name>
<feature type="compositionally biased region" description="Polar residues" evidence="1">
    <location>
        <begin position="96"/>
        <end position="111"/>
    </location>
</feature>
<feature type="compositionally biased region" description="Basic and acidic residues" evidence="1">
    <location>
        <begin position="59"/>
        <end position="83"/>
    </location>
</feature>
<evidence type="ECO:0000256" key="1">
    <source>
        <dbReference type="SAM" id="MobiDB-lite"/>
    </source>
</evidence>
<dbReference type="OMA" id="HHFETIR"/>
<dbReference type="OrthoDB" id="3784540at2759"/>
<accession>A0A7U2EXT4</accession>
<keyword evidence="3" id="KW-1185">Reference proteome</keyword>
<dbReference type="EMBL" id="CP069027">
    <property type="protein sequence ID" value="QRC94989.1"/>
    <property type="molecule type" value="Genomic_DNA"/>
</dbReference>
<evidence type="ECO:0000313" key="2">
    <source>
        <dbReference type="EMBL" id="QRC94989.1"/>
    </source>
</evidence>
<dbReference type="Proteomes" id="UP000663193">
    <property type="component" value="Chromosome 5"/>
</dbReference>
<dbReference type="AlphaFoldDB" id="A0A7U2EXT4"/>
<gene>
    <name evidence="2" type="ORF">JI435_027230</name>
</gene>
<feature type="region of interest" description="Disordered" evidence="1">
    <location>
        <begin position="1"/>
        <end position="114"/>
    </location>
</feature>
<dbReference type="VEuPathDB" id="FungiDB:JI435_027230"/>
<reference evidence="3" key="1">
    <citation type="journal article" date="2021" name="BMC Genomics">
        <title>Chromosome-level genome assembly and manually-curated proteome of model necrotroph Parastagonospora nodorum Sn15 reveals a genome-wide trove of candidate effector homologs, and redundancy of virulence-related functions within an accessory chromosome.</title>
        <authorList>
            <person name="Bertazzoni S."/>
            <person name="Jones D.A.B."/>
            <person name="Phan H.T."/>
            <person name="Tan K.-C."/>
            <person name="Hane J.K."/>
        </authorList>
    </citation>
    <scope>NUCLEOTIDE SEQUENCE [LARGE SCALE GENOMIC DNA]</scope>
    <source>
        <strain evidence="3">SN15 / ATCC MYA-4574 / FGSC 10173)</strain>
    </source>
</reference>
<protein>
    <submittedName>
        <fullName evidence="2">Uncharacterized protein</fullName>
    </submittedName>
</protein>
<organism evidence="2 3">
    <name type="scientific">Phaeosphaeria nodorum (strain SN15 / ATCC MYA-4574 / FGSC 10173)</name>
    <name type="common">Glume blotch fungus</name>
    <name type="synonym">Parastagonospora nodorum</name>
    <dbReference type="NCBI Taxonomy" id="321614"/>
    <lineage>
        <taxon>Eukaryota</taxon>
        <taxon>Fungi</taxon>
        <taxon>Dikarya</taxon>
        <taxon>Ascomycota</taxon>
        <taxon>Pezizomycotina</taxon>
        <taxon>Dothideomycetes</taxon>
        <taxon>Pleosporomycetidae</taxon>
        <taxon>Pleosporales</taxon>
        <taxon>Pleosporineae</taxon>
        <taxon>Phaeosphaeriaceae</taxon>
        <taxon>Parastagonospora</taxon>
    </lineage>
</organism>